<feature type="signal peptide" evidence="2">
    <location>
        <begin position="1"/>
        <end position="27"/>
    </location>
</feature>
<dbReference type="NCBIfam" id="NF041742">
    <property type="entry name" value="WGxxGxxG_fam"/>
    <property type="match status" value="1"/>
</dbReference>
<evidence type="ECO:0000256" key="1">
    <source>
        <dbReference type="SAM" id="MobiDB-lite"/>
    </source>
</evidence>
<feature type="compositionally biased region" description="Basic and acidic residues" evidence="1">
    <location>
        <begin position="87"/>
        <end position="98"/>
    </location>
</feature>
<dbReference type="EMBL" id="MPTB01000002">
    <property type="protein sequence ID" value="OMD52999.1"/>
    <property type="molecule type" value="Genomic_DNA"/>
</dbReference>
<dbReference type="Proteomes" id="UP000187412">
    <property type="component" value="Unassembled WGS sequence"/>
</dbReference>
<organism evidence="3 4">
    <name type="scientific">Paenibacillus borealis</name>
    <dbReference type="NCBI Taxonomy" id="160799"/>
    <lineage>
        <taxon>Bacteria</taxon>
        <taxon>Bacillati</taxon>
        <taxon>Bacillota</taxon>
        <taxon>Bacilli</taxon>
        <taxon>Bacillales</taxon>
        <taxon>Paenibacillaceae</taxon>
        <taxon>Paenibacillus</taxon>
    </lineage>
</organism>
<comment type="caution">
    <text evidence="3">The sequence shown here is derived from an EMBL/GenBank/DDBJ whole genome shotgun (WGS) entry which is preliminary data.</text>
</comment>
<protein>
    <recommendedName>
        <fullName evidence="5">MYXO-CTERM domain-containing protein</fullName>
    </recommendedName>
</protein>
<feature type="compositionally biased region" description="Polar residues" evidence="1">
    <location>
        <begin position="99"/>
        <end position="114"/>
    </location>
</feature>
<evidence type="ECO:0008006" key="5">
    <source>
        <dbReference type="Google" id="ProtNLM"/>
    </source>
</evidence>
<gene>
    <name evidence="3" type="ORF">BSK56_01835</name>
</gene>
<sequence>MKKLITSLACGTVLSMSLLGAGYAANAAGTGGMGSAVPDTGINGLKTENRTENRTGNTMGNMGTRTGAPMLNQEDNTLMNRTTGTTHRNDSIMNDKIRTGTNDTLTQYPDTSRGTKYRATSTTTAATTNGRGSNWGWLGLVGLLGLAGMRSRSGERDRH</sequence>
<feature type="chain" id="PRO_5045500934" description="MYXO-CTERM domain-containing protein" evidence="2">
    <location>
        <begin position="28"/>
        <end position="159"/>
    </location>
</feature>
<keyword evidence="2" id="KW-0732">Signal</keyword>
<name>A0ABX3HSP1_PAEBO</name>
<proteinExistence type="predicted"/>
<feature type="region of interest" description="Disordered" evidence="1">
    <location>
        <begin position="39"/>
        <end position="125"/>
    </location>
</feature>
<accession>A0ABX3HSP1</accession>
<reference evidence="3 4" key="1">
    <citation type="submission" date="2016-10" db="EMBL/GenBank/DDBJ databases">
        <title>Paenibacillus species isolates.</title>
        <authorList>
            <person name="Beno S.M."/>
        </authorList>
    </citation>
    <scope>NUCLEOTIDE SEQUENCE [LARGE SCALE GENOMIC DNA]</scope>
    <source>
        <strain evidence="3 4">FSL H7-0744</strain>
    </source>
</reference>
<feature type="compositionally biased region" description="Polar residues" evidence="1">
    <location>
        <begin position="73"/>
        <end position="86"/>
    </location>
</feature>
<dbReference type="RefSeq" id="WP_076109078.1">
    <property type="nucleotide sequence ID" value="NZ_MPTB01000002.1"/>
</dbReference>
<dbReference type="NCBIfam" id="NF038039">
    <property type="entry name" value="WGxxGxxG-CTERM"/>
    <property type="match status" value="1"/>
</dbReference>
<keyword evidence="4" id="KW-1185">Reference proteome</keyword>
<evidence type="ECO:0000313" key="4">
    <source>
        <dbReference type="Proteomes" id="UP000187412"/>
    </source>
</evidence>
<feature type="compositionally biased region" description="Low complexity" evidence="1">
    <location>
        <begin position="54"/>
        <end position="67"/>
    </location>
</feature>
<evidence type="ECO:0000313" key="3">
    <source>
        <dbReference type="EMBL" id="OMD52999.1"/>
    </source>
</evidence>
<evidence type="ECO:0000256" key="2">
    <source>
        <dbReference type="SAM" id="SignalP"/>
    </source>
</evidence>